<comment type="caution">
    <text evidence="13">The sequence shown here is derived from an EMBL/GenBank/DDBJ whole genome shotgun (WGS) entry which is preliminary data.</text>
</comment>
<feature type="chain" id="PRO_5044987112" description="Purple acid phosphatase" evidence="9">
    <location>
        <begin position="22"/>
        <end position="421"/>
    </location>
</feature>
<dbReference type="PANTHER" id="PTHR22953">
    <property type="entry name" value="ACID PHOSPHATASE RELATED"/>
    <property type="match status" value="1"/>
</dbReference>
<dbReference type="InterPro" id="IPR039331">
    <property type="entry name" value="PAPs-like"/>
</dbReference>
<dbReference type="InterPro" id="IPR025733">
    <property type="entry name" value="PAPs_C"/>
</dbReference>
<protein>
    <recommendedName>
        <fullName evidence="9">Purple acid phosphatase</fullName>
        <ecNumber evidence="9">3.1.3.2</ecNumber>
    </recommendedName>
</protein>
<evidence type="ECO:0000256" key="5">
    <source>
        <dbReference type="ARBA" id="ARBA00022729"/>
    </source>
</evidence>
<comment type="catalytic activity">
    <reaction evidence="1 9">
        <text>a phosphate monoester + H2O = an alcohol + phosphate</text>
        <dbReference type="Rhea" id="RHEA:15017"/>
        <dbReference type="ChEBI" id="CHEBI:15377"/>
        <dbReference type="ChEBI" id="CHEBI:30879"/>
        <dbReference type="ChEBI" id="CHEBI:43474"/>
        <dbReference type="ChEBI" id="CHEBI:67140"/>
        <dbReference type="EC" id="3.1.3.2"/>
    </reaction>
</comment>
<evidence type="ECO:0000259" key="10">
    <source>
        <dbReference type="Pfam" id="PF00149"/>
    </source>
</evidence>
<keyword evidence="5 9" id="KW-0732">Signal</keyword>
<name>A0ABR0CNR1_9LAMI</name>
<dbReference type="Proteomes" id="UP001291926">
    <property type="component" value="Unassembled WGS sequence"/>
</dbReference>
<keyword evidence="8" id="KW-0325">Glycoprotein</keyword>
<dbReference type="InterPro" id="IPR008963">
    <property type="entry name" value="Purple_acid_Pase-like_N"/>
</dbReference>
<evidence type="ECO:0000313" key="14">
    <source>
        <dbReference type="Proteomes" id="UP001291926"/>
    </source>
</evidence>
<dbReference type="InterPro" id="IPR041792">
    <property type="entry name" value="MPP_PAP"/>
</dbReference>
<proteinExistence type="inferred from homology"/>
<dbReference type="EC" id="3.1.3.2" evidence="9"/>
<dbReference type="InterPro" id="IPR015914">
    <property type="entry name" value="PAPs_N"/>
</dbReference>
<evidence type="ECO:0000256" key="7">
    <source>
        <dbReference type="ARBA" id="ARBA00022833"/>
    </source>
</evidence>
<comment type="similarity">
    <text evidence="4 9">Belongs to the metallophosphoesterase superfamily. Purple acid phosphatase family.</text>
</comment>
<dbReference type="SUPFAM" id="SSF56300">
    <property type="entry name" value="Metallo-dependent phosphatases"/>
    <property type="match status" value="1"/>
</dbReference>
<dbReference type="SUPFAM" id="SSF49363">
    <property type="entry name" value="Purple acid phosphatase, N-terminal domain"/>
    <property type="match status" value="1"/>
</dbReference>
<evidence type="ECO:0000256" key="8">
    <source>
        <dbReference type="ARBA" id="ARBA00023180"/>
    </source>
</evidence>
<evidence type="ECO:0000313" key="13">
    <source>
        <dbReference type="EMBL" id="KAK4478729.1"/>
    </source>
</evidence>
<feature type="domain" description="Purple acid phosphatase C-terminal" evidence="11">
    <location>
        <begin position="344"/>
        <end position="404"/>
    </location>
</feature>
<evidence type="ECO:0000256" key="1">
    <source>
        <dbReference type="ARBA" id="ARBA00000032"/>
    </source>
</evidence>
<feature type="domain" description="Calcineurin-like phosphoesterase" evidence="10">
    <location>
        <begin position="139"/>
        <end position="329"/>
    </location>
</feature>
<keyword evidence="14" id="KW-1185">Reference proteome</keyword>
<dbReference type="Gene3D" id="2.60.40.380">
    <property type="entry name" value="Purple acid phosphatase-like, N-terminal"/>
    <property type="match status" value="1"/>
</dbReference>
<evidence type="ECO:0000256" key="9">
    <source>
        <dbReference type="RuleBase" id="RU361203"/>
    </source>
</evidence>
<evidence type="ECO:0000256" key="6">
    <source>
        <dbReference type="ARBA" id="ARBA00022801"/>
    </source>
</evidence>
<dbReference type="InterPro" id="IPR004843">
    <property type="entry name" value="Calcineurin-like_PHP"/>
</dbReference>
<dbReference type="CDD" id="cd00839">
    <property type="entry name" value="MPP_PAPs"/>
    <property type="match status" value="1"/>
</dbReference>
<organism evidence="13 14">
    <name type="scientific">Penstemon davidsonii</name>
    <dbReference type="NCBI Taxonomy" id="160366"/>
    <lineage>
        <taxon>Eukaryota</taxon>
        <taxon>Viridiplantae</taxon>
        <taxon>Streptophyta</taxon>
        <taxon>Embryophyta</taxon>
        <taxon>Tracheophyta</taxon>
        <taxon>Spermatophyta</taxon>
        <taxon>Magnoliopsida</taxon>
        <taxon>eudicotyledons</taxon>
        <taxon>Gunneridae</taxon>
        <taxon>Pentapetalae</taxon>
        <taxon>asterids</taxon>
        <taxon>lamiids</taxon>
        <taxon>Lamiales</taxon>
        <taxon>Plantaginaceae</taxon>
        <taxon>Cheloneae</taxon>
        <taxon>Penstemon</taxon>
    </lineage>
</organism>
<feature type="domain" description="Purple acid phosphatase N-terminal" evidence="12">
    <location>
        <begin position="43"/>
        <end position="130"/>
    </location>
</feature>
<dbReference type="Pfam" id="PF16656">
    <property type="entry name" value="Pur_ac_phosph_N"/>
    <property type="match status" value="1"/>
</dbReference>
<reference evidence="13 14" key="1">
    <citation type="journal article" date="2023" name="bioRxiv">
        <title>Genome report: Whole genome sequence and annotation of Penstemon davidsonii.</title>
        <authorList>
            <person name="Ostevik K.L."/>
            <person name="Alabady M."/>
            <person name="Zhang M."/>
            <person name="Rausher M.D."/>
        </authorList>
    </citation>
    <scope>NUCLEOTIDE SEQUENCE [LARGE SCALE GENOMIC DNA]</scope>
    <source>
        <strain evidence="13">DNT005</strain>
        <tissue evidence="13">Whole leaf</tissue>
    </source>
</reference>
<accession>A0ABR0CNR1</accession>
<dbReference type="EMBL" id="JAYDYQ010002687">
    <property type="protein sequence ID" value="KAK4478729.1"/>
    <property type="molecule type" value="Genomic_DNA"/>
</dbReference>
<evidence type="ECO:0000259" key="12">
    <source>
        <dbReference type="Pfam" id="PF16656"/>
    </source>
</evidence>
<dbReference type="PANTHER" id="PTHR22953:SF7">
    <property type="entry name" value="PURPLE ACID PHOSPHATASE 22"/>
    <property type="match status" value="1"/>
</dbReference>
<keyword evidence="6 9" id="KW-0378">Hydrolase</keyword>
<evidence type="ECO:0000256" key="3">
    <source>
        <dbReference type="ARBA" id="ARBA00001962"/>
    </source>
</evidence>
<comment type="cofactor">
    <cofactor evidence="2">
        <name>Zn(2+)</name>
        <dbReference type="ChEBI" id="CHEBI:29105"/>
    </cofactor>
</comment>
<keyword evidence="7" id="KW-0862">Zinc</keyword>
<dbReference type="Pfam" id="PF14008">
    <property type="entry name" value="Metallophos_C"/>
    <property type="match status" value="1"/>
</dbReference>
<evidence type="ECO:0000256" key="2">
    <source>
        <dbReference type="ARBA" id="ARBA00001947"/>
    </source>
</evidence>
<dbReference type="InterPro" id="IPR029052">
    <property type="entry name" value="Metallo-depent_PP-like"/>
</dbReference>
<evidence type="ECO:0000259" key="11">
    <source>
        <dbReference type="Pfam" id="PF14008"/>
    </source>
</evidence>
<sequence>MELFSSHILFFLLLIATMCSSEYTRPGSRPLVFRKNDRSDSEPQQVHISLAGQDHIRVSWVTSDKNVQSIVEYGKTSGKYDASATGESTSYRYLFYKSGEIHHVKIGPLEPNTTYYYKCGGSGPEFSFRTPPAVFPIEFAVAGDLGQTEWTQSTLTHIGSMDYDVLLLPGDLSYADYQQPLWDSFGRLVEPYASGRPWMVTEGNHDIEKMPIIYPHGFKAYNARWPMPYQESGSASNLYYSFDVVGVHIIMLGSYTDFDANSDQYKWLQNDLASIDKANTPWIFALIHAPWYNTNLAHIGEGENMRQALEQMLYKARVDVVFTGHVHAYERFTRVYDNNVDQCGPIHVTIGDGGNKEGLARMFKIPSPSISLYREPSFGHGRLRVFNSTHAHWSWHRNNDNNTIMADEIWLKSLSSTTMCK</sequence>
<gene>
    <name evidence="13" type="ORF">RD792_014227</name>
</gene>
<evidence type="ECO:0000256" key="4">
    <source>
        <dbReference type="ARBA" id="ARBA00008723"/>
    </source>
</evidence>
<comment type="cofactor">
    <cofactor evidence="3">
        <name>Fe cation</name>
        <dbReference type="ChEBI" id="CHEBI:24875"/>
    </cofactor>
</comment>
<dbReference type="Gene3D" id="3.60.21.10">
    <property type="match status" value="1"/>
</dbReference>
<feature type="signal peptide" evidence="9">
    <location>
        <begin position="1"/>
        <end position="21"/>
    </location>
</feature>
<dbReference type="Pfam" id="PF00149">
    <property type="entry name" value="Metallophos"/>
    <property type="match status" value="1"/>
</dbReference>